<keyword evidence="10" id="KW-1185">Reference proteome</keyword>
<keyword evidence="5 7" id="KW-1133">Transmembrane helix</keyword>
<dbReference type="InterPro" id="IPR005829">
    <property type="entry name" value="Sugar_transporter_CS"/>
</dbReference>
<dbReference type="PROSITE" id="PS50850">
    <property type="entry name" value="MFS"/>
    <property type="match status" value="1"/>
</dbReference>
<comment type="similarity">
    <text evidence="2">Belongs to the major facilitator superfamily. Sugar transporter (TC 2.A.1.1) family.</text>
</comment>
<dbReference type="InterPro" id="IPR005828">
    <property type="entry name" value="MFS_sugar_transport-like"/>
</dbReference>
<feature type="domain" description="Major facilitator superfamily (MFS) profile" evidence="8">
    <location>
        <begin position="1"/>
        <end position="406"/>
    </location>
</feature>
<feature type="transmembrane region" description="Helical" evidence="7">
    <location>
        <begin position="52"/>
        <end position="70"/>
    </location>
</feature>
<gene>
    <name evidence="9" type="ORF">EHS24_006702</name>
</gene>
<dbReference type="AlphaFoldDB" id="A0A427Y203"/>
<dbReference type="Pfam" id="PF00083">
    <property type="entry name" value="Sugar_tr"/>
    <property type="match status" value="1"/>
</dbReference>
<dbReference type="InterPro" id="IPR036259">
    <property type="entry name" value="MFS_trans_sf"/>
</dbReference>
<keyword evidence="3" id="KW-0813">Transport</keyword>
<feature type="transmembrane region" description="Helical" evidence="7">
    <location>
        <begin position="318"/>
        <end position="342"/>
    </location>
</feature>
<dbReference type="SUPFAM" id="SSF103473">
    <property type="entry name" value="MFS general substrate transporter"/>
    <property type="match status" value="1"/>
</dbReference>
<evidence type="ECO:0000256" key="1">
    <source>
        <dbReference type="ARBA" id="ARBA00004141"/>
    </source>
</evidence>
<feature type="transmembrane region" description="Helical" evidence="7">
    <location>
        <begin position="381"/>
        <end position="402"/>
    </location>
</feature>
<dbReference type="GO" id="GO:0016020">
    <property type="term" value="C:membrane"/>
    <property type="evidence" value="ECO:0007669"/>
    <property type="project" value="UniProtKB-SubCell"/>
</dbReference>
<sequence>MSSSFNGVPNNSNPVFPPSSRLEHAWYDQRCTVPSGPDCSLDRIQHRFGRKIPLTLSLIGIIVGAVIQCTSRSLGQFIASRVIVGMFGQIGLPVGSALLVEIAHIIASWTTYGTLMHFPTSSWCWRLPSLLQALVPALIVVPTLIMPESPRWLVSKDRVADAQRVLANQHANGDLNDPLVVHELQEIEAAIAEERSIGGGSPGWGDFFRTKGNRWRLLILIHVAVGAQWNGVGIVSYYLVPVLASVGITTSADQLLVTGGMAISNLFFAFAGAFMVERMGRRKLWMLSTGLMLVTFTIVTALSGVFTKTQSPAVGGAVVAFLYLYYGAYDIAWTPLTIAYPVEVLPFSLRAKGMSLWSFFVAAALCVNNWVNPIALARIGFWYYIVFLVVLVYLLFIEYFFFPETKGLTLEEVAIRFDGHDDGAVTQANGSFHSREDQKVELEHDETVPNNLPKSAADCVLAKVS</sequence>
<dbReference type="Gene3D" id="1.20.1250.20">
    <property type="entry name" value="MFS general substrate transporter like domains"/>
    <property type="match status" value="1"/>
</dbReference>
<evidence type="ECO:0000256" key="3">
    <source>
        <dbReference type="ARBA" id="ARBA00022448"/>
    </source>
</evidence>
<dbReference type="FunFam" id="1.20.1250.20:FF:000134">
    <property type="entry name" value="MFS sugar transporter protein"/>
    <property type="match status" value="1"/>
</dbReference>
<dbReference type="STRING" id="105984.A0A427Y203"/>
<evidence type="ECO:0000256" key="2">
    <source>
        <dbReference type="ARBA" id="ARBA00010992"/>
    </source>
</evidence>
<comment type="subcellular location">
    <subcellularLocation>
        <location evidence="1">Membrane</location>
        <topology evidence="1">Multi-pass membrane protein</topology>
    </subcellularLocation>
</comment>
<dbReference type="GO" id="GO:0005351">
    <property type="term" value="F:carbohydrate:proton symporter activity"/>
    <property type="evidence" value="ECO:0007669"/>
    <property type="project" value="TreeGrafter"/>
</dbReference>
<dbReference type="InterPro" id="IPR020846">
    <property type="entry name" value="MFS_dom"/>
</dbReference>
<dbReference type="GeneID" id="39591245"/>
<keyword evidence="4 7" id="KW-0812">Transmembrane</keyword>
<keyword evidence="6 7" id="KW-0472">Membrane</keyword>
<reference evidence="9 10" key="1">
    <citation type="submission" date="2018-11" db="EMBL/GenBank/DDBJ databases">
        <title>Genome sequence of Apiotrichum porosum DSM 27194.</title>
        <authorList>
            <person name="Aliyu H."/>
            <person name="Gorte O."/>
            <person name="Ochsenreither K."/>
        </authorList>
    </citation>
    <scope>NUCLEOTIDE SEQUENCE [LARGE SCALE GENOMIC DNA]</scope>
    <source>
        <strain evidence="9 10">DSM 27194</strain>
    </source>
</reference>
<evidence type="ECO:0000256" key="5">
    <source>
        <dbReference type="ARBA" id="ARBA00022989"/>
    </source>
</evidence>
<protein>
    <recommendedName>
        <fullName evidence="8">Major facilitator superfamily (MFS) profile domain-containing protein</fullName>
    </recommendedName>
</protein>
<comment type="caution">
    <text evidence="9">The sequence shown here is derived from an EMBL/GenBank/DDBJ whole genome shotgun (WGS) entry which is preliminary data.</text>
</comment>
<dbReference type="EMBL" id="RSCE01000003">
    <property type="protein sequence ID" value="RSH85109.1"/>
    <property type="molecule type" value="Genomic_DNA"/>
</dbReference>
<feature type="transmembrane region" description="Helical" evidence="7">
    <location>
        <begin position="354"/>
        <end position="375"/>
    </location>
</feature>
<organism evidence="9 10">
    <name type="scientific">Apiotrichum porosum</name>
    <dbReference type="NCBI Taxonomy" id="105984"/>
    <lineage>
        <taxon>Eukaryota</taxon>
        <taxon>Fungi</taxon>
        <taxon>Dikarya</taxon>
        <taxon>Basidiomycota</taxon>
        <taxon>Agaricomycotina</taxon>
        <taxon>Tremellomycetes</taxon>
        <taxon>Trichosporonales</taxon>
        <taxon>Trichosporonaceae</taxon>
        <taxon>Apiotrichum</taxon>
    </lineage>
</organism>
<evidence type="ECO:0000313" key="10">
    <source>
        <dbReference type="Proteomes" id="UP000279236"/>
    </source>
</evidence>
<evidence type="ECO:0000256" key="7">
    <source>
        <dbReference type="SAM" id="Phobius"/>
    </source>
</evidence>
<name>A0A427Y203_9TREE</name>
<evidence type="ECO:0000256" key="4">
    <source>
        <dbReference type="ARBA" id="ARBA00022692"/>
    </source>
</evidence>
<proteinExistence type="inferred from homology"/>
<dbReference type="InterPro" id="IPR050360">
    <property type="entry name" value="MFS_Sugar_Transporters"/>
</dbReference>
<dbReference type="RefSeq" id="XP_028478557.1">
    <property type="nucleotide sequence ID" value="XM_028622105.1"/>
</dbReference>
<feature type="transmembrane region" description="Helical" evidence="7">
    <location>
        <begin position="217"/>
        <end position="240"/>
    </location>
</feature>
<evidence type="ECO:0000259" key="8">
    <source>
        <dbReference type="PROSITE" id="PS50850"/>
    </source>
</evidence>
<feature type="transmembrane region" description="Helical" evidence="7">
    <location>
        <begin position="82"/>
        <end position="107"/>
    </location>
</feature>
<dbReference type="OrthoDB" id="6133115at2759"/>
<accession>A0A427Y203</accession>
<feature type="transmembrane region" description="Helical" evidence="7">
    <location>
        <begin position="284"/>
        <end position="306"/>
    </location>
</feature>
<dbReference type="PANTHER" id="PTHR48022">
    <property type="entry name" value="PLASTIDIC GLUCOSE TRANSPORTER 4"/>
    <property type="match status" value="1"/>
</dbReference>
<dbReference type="PANTHER" id="PTHR48022:SF64">
    <property type="entry name" value="MAJOR FACILITATOR SUPERFAMILY (MFS) PROFILE DOMAIN-CONTAINING PROTEIN"/>
    <property type="match status" value="1"/>
</dbReference>
<evidence type="ECO:0000313" key="9">
    <source>
        <dbReference type="EMBL" id="RSH85109.1"/>
    </source>
</evidence>
<dbReference type="Proteomes" id="UP000279236">
    <property type="component" value="Unassembled WGS sequence"/>
</dbReference>
<dbReference type="PROSITE" id="PS00216">
    <property type="entry name" value="SUGAR_TRANSPORT_1"/>
    <property type="match status" value="1"/>
</dbReference>
<evidence type="ECO:0000256" key="6">
    <source>
        <dbReference type="ARBA" id="ARBA00023136"/>
    </source>
</evidence>
<feature type="transmembrane region" description="Helical" evidence="7">
    <location>
        <begin position="255"/>
        <end position="277"/>
    </location>
</feature>